<keyword evidence="4" id="KW-1185">Reference proteome</keyword>
<keyword evidence="2" id="KW-0732">Signal</keyword>
<evidence type="ECO:0000313" key="4">
    <source>
        <dbReference type="Proteomes" id="UP001597510"/>
    </source>
</evidence>
<reference evidence="4" key="1">
    <citation type="journal article" date="2019" name="Int. J. Syst. Evol. Microbiol.">
        <title>The Global Catalogue of Microorganisms (GCM) 10K type strain sequencing project: providing services to taxonomists for standard genome sequencing and annotation.</title>
        <authorList>
            <consortium name="The Broad Institute Genomics Platform"/>
            <consortium name="The Broad Institute Genome Sequencing Center for Infectious Disease"/>
            <person name="Wu L."/>
            <person name="Ma J."/>
        </authorList>
    </citation>
    <scope>NUCLEOTIDE SEQUENCE [LARGE SCALE GENOMIC DNA]</scope>
    <source>
        <strain evidence="4">KCTC 52344</strain>
    </source>
</reference>
<dbReference type="RefSeq" id="WP_340234077.1">
    <property type="nucleotide sequence ID" value="NZ_JBBEWC010000001.1"/>
</dbReference>
<evidence type="ECO:0000256" key="1">
    <source>
        <dbReference type="SAM" id="MobiDB-lite"/>
    </source>
</evidence>
<comment type="caution">
    <text evidence="3">The sequence shown here is derived from an EMBL/GenBank/DDBJ whole genome shotgun (WGS) entry which is preliminary data.</text>
</comment>
<name>A0ABW5JG14_9BACT</name>
<accession>A0ABW5JG14</accession>
<feature type="compositionally biased region" description="Basic and acidic residues" evidence="1">
    <location>
        <begin position="62"/>
        <end position="72"/>
    </location>
</feature>
<dbReference type="Proteomes" id="UP001597510">
    <property type="component" value="Unassembled WGS sequence"/>
</dbReference>
<feature type="chain" id="PRO_5045104592" evidence="2">
    <location>
        <begin position="26"/>
        <end position="292"/>
    </location>
</feature>
<feature type="signal peptide" evidence="2">
    <location>
        <begin position="1"/>
        <end position="25"/>
    </location>
</feature>
<evidence type="ECO:0000256" key="2">
    <source>
        <dbReference type="SAM" id="SignalP"/>
    </source>
</evidence>
<evidence type="ECO:0000313" key="3">
    <source>
        <dbReference type="EMBL" id="MFD2523795.1"/>
    </source>
</evidence>
<organism evidence="3 4">
    <name type="scientific">Emticicia soli</name>
    <dbReference type="NCBI Taxonomy" id="2027878"/>
    <lineage>
        <taxon>Bacteria</taxon>
        <taxon>Pseudomonadati</taxon>
        <taxon>Bacteroidota</taxon>
        <taxon>Cytophagia</taxon>
        <taxon>Cytophagales</taxon>
        <taxon>Leadbetterellaceae</taxon>
        <taxon>Emticicia</taxon>
    </lineage>
</organism>
<feature type="region of interest" description="Disordered" evidence="1">
    <location>
        <begin position="31"/>
        <end position="72"/>
    </location>
</feature>
<sequence>MNKKTPMKLKLLILIFSLFAVIVKAQTTEPDTLKPENLPPVQVSPDSTTTQEEQAEEEGKQEEEQPKDDTPAKFKFRMSADGTLTSGNVNRALIQLASGIDWNLSQILKFSSSPTFVYGQQNKQLNEREVFVDFRTTVLYEKTFYYLAFGSLEKSNLRKINQRLIGGAGVGLKLLQRKNAYISVTNVLLYEGTDFVVNNDIPDIDLWRNSTRIFGEYTLGDGKMFISHILFIQPSITEKNFRWNGNLVFRYQITKRTGIRSTLENSYESVVLSGRKNNDFRLTFGVVFEFKK</sequence>
<proteinExistence type="predicted"/>
<gene>
    <name evidence="3" type="ORF">ACFSR2_23040</name>
</gene>
<dbReference type="InterPro" id="IPR007433">
    <property type="entry name" value="DUF481"/>
</dbReference>
<dbReference type="Pfam" id="PF04338">
    <property type="entry name" value="DUF481"/>
    <property type="match status" value="1"/>
</dbReference>
<protein>
    <submittedName>
        <fullName evidence="3">DUF481 domain-containing protein</fullName>
    </submittedName>
</protein>
<dbReference type="EMBL" id="JBHULC010000038">
    <property type="protein sequence ID" value="MFD2523795.1"/>
    <property type="molecule type" value="Genomic_DNA"/>
</dbReference>